<dbReference type="RefSeq" id="WP_115494615.1">
    <property type="nucleotide sequence ID" value="NZ_QRBE01000002.1"/>
</dbReference>
<organism evidence="2 3">
    <name type="scientific">Dyella monticola</name>
    <dbReference type="NCBI Taxonomy" id="1927958"/>
    <lineage>
        <taxon>Bacteria</taxon>
        <taxon>Pseudomonadati</taxon>
        <taxon>Pseudomonadota</taxon>
        <taxon>Gammaproteobacteria</taxon>
        <taxon>Lysobacterales</taxon>
        <taxon>Rhodanobacteraceae</taxon>
        <taxon>Dyella</taxon>
    </lineage>
</organism>
<dbReference type="EMBL" id="QRBE01000002">
    <property type="protein sequence ID" value="RDS83912.1"/>
    <property type="molecule type" value="Genomic_DNA"/>
</dbReference>
<protein>
    <submittedName>
        <fullName evidence="2">DUF2306 domain-containing protein</fullName>
    </submittedName>
</protein>
<keyword evidence="1" id="KW-0812">Transmembrane</keyword>
<comment type="caution">
    <text evidence="2">The sequence shown here is derived from an EMBL/GenBank/DDBJ whole genome shotgun (WGS) entry which is preliminary data.</text>
</comment>
<keyword evidence="3" id="KW-1185">Reference proteome</keyword>
<dbReference type="AlphaFoldDB" id="A0A370X6E7"/>
<evidence type="ECO:0000313" key="3">
    <source>
        <dbReference type="Proteomes" id="UP000254258"/>
    </source>
</evidence>
<proteinExistence type="predicted"/>
<gene>
    <name evidence="2" type="ORF">DWU98_05030</name>
</gene>
<reference evidence="2 3" key="1">
    <citation type="submission" date="2018-07" db="EMBL/GenBank/DDBJ databases">
        <title>Dyella monticola sp. nov. and Dyella psychrodurans sp. nov. isolated from monsoon evergreen broad-leaved forest soil of Dinghu Mountain, China.</title>
        <authorList>
            <person name="Gao Z."/>
            <person name="Qiu L."/>
        </authorList>
    </citation>
    <scope>NUCLEOTIDE SEQUENCE [LARGE SCALE GENOMIC DNA]</scope>
    <source>
        <strain evidence="2 3">4G-K06</strain>
    </source>
</reference>
<keyword evidence="1" id="KW-0472">Membrane</keyword>
<dbReference type="InterPro" id="IPR018750">
    <property type="entry name" value="DUF2306_membrane"/>
</dbReference>
<feature type="transmembrane region" description="Helical" evidence="1">
    <location>
        <begin position="115"/>
        <end position="138"/>
    </location>
</feature>
<accession>A0A370X6E7</accession>
<dbReference type="OrthoDB" id="8759010at2"/>
<feature type="transmembrane region" description="Helical" evidence="1">
    <location>
        <begin position="73"/>
        <end position="95"/>
    </location>
</feature>
<feature type="transmembrane region" description="Helical" evidence="1">
    <location>
        <begin position="144"/>
        <end position="164"/>
    </location>
</feature>
<feature type="transmembrane region" description="Helical" evidence="1">
    <location>
        <begin position="176"/>
        <end position="196"/>
    </location>
</feature>
<feature type="transmembrane region" description="Helical" evidence="1">
    <location>
        <begin position="216"/>
        <end position="234"/>
    </location>
</feature>
<dbReference type="Pfam" id="PF10067">
    <property type="entry name" value="DUF2306"/>
    <property type="match status" value="1"/>
</dbReference>
<keyword evidence="1" id="KW-1133">Transmembrane helix</keyword>
<evidence type="ECO:0000313" key="2">
    <source>
        <dbReference type="EMBL" id="RDS83912.1"/>
    </source>
</evidence>
<sequence length="281" mass="30660">MAEGNLAIAYDAQRAHWASRVFDYSSRALAITTWLSCALFGLYILVFYAGALASNSAARWNTALPGLYTGPHAAATFAMGIHFAAGGVILALGFIQLLNAVRVRVPALHRWLGRIYVTAAALAGAGGLIFIATVGTIGGTTMNMGFGLYGMLMMFCALQTYRYARRREVGIHRAWAIRLFALAIGSWLYRMEYAFWFLFAHRIGHTHGFHGPFDAVMAFFFYVPNLLIAEVYLRGRSAEVAAAAKIAIAVVLSTATCLLAVATYFFATHYWWPAMITGSAA</sequence>
<dbReference type="Proteomes" id="UP000254258">
    <property type="component" value="Unassembled WGS sequence"/>
</dbReference>
<feature type="transmembrane region" description="Helical" evidence="1">
    <location>
        <begin position="28"/>
        <end position="53"/>
    </location>
</feature>
<feature type="transmembrane region" description="Helical" evidence="1">
    <location>
        <begin position="246"/>
        <end position="267"/>
    </location>
</feature>
<evidence type="ECO:0000256" key="1">
    <source>
        <dbReference type="SAM" id="Phobius"/>
    </source>
</evidence>
<name>A0A370X6E7_9GAMM</name>